<keyword evidence="3" id="KW-1185">Reference proteome</keyword>
<feature type="region of interest" description="Disordered" evidence="1">
    <location>
        <begin position="1"/>
        <end position="20"/>
    </location>
</feature>
<accession>A0A9P6IJW7</accession>
<reference evidence="2" key="2">
    <citation type="submission" date="2020-11" db="EMBL/GenBank/DDBJ databases">
        <title>Whole genome sequencing of Colletotrichum sp.</title>
        <authorList>
            <person name="Li H."/>
        </authorList>
    </citation>
    <scope>NUCLEOTIDE SEQUENCE</scope>
    <source>
        <strain evidence="2">CkLH20</strain>
    </source>
</reference>
<dbReference type="Proteomes" id="UP000781932">
    <property type="component" value="Unassembled WGS sequence"/>
</dbReference>
<dbReference type="RefSeq" id="XP_038751471.1">
    <property type="nucleotide sequence ID" value="XM_038882766.1"/>
</dbReference>
<dbReference type="AlphaFoldDB" id="A0A9P6IJW7"/>
<dbReference type="OrthoDB" id="4842187at2759"/>
<dbReference type="GeneID" id="62155840"/>
<sequence length="268" mass="30821">MPPMASTVLNNAPRQPEPQTSPLLLLPSTIFHRIFLDSGIPTYTLWAYRTVCKRLAEDDHIHKHLLAHLREITTPFPRTLILEPAPVPVGFLYNIVLALLGHDHGRAFWHGVFQQASPGDVPSSPLSPFVPAAIDHDAAMFCLLNRLRREHAEIREAHFWSFLTWYRERGVLSLRDPADPLWRRRRRDRLEHAFRQESAEVLDLSRVPHLAGLWQGMELDLNWDKPSLRAVTYLTRESYDIEASCTGWPFGWVEGTSTDHVASWQFQG</sequence>
<name>A0A9P6IJW7_9PEZI</name>
<reference evidence="2" key="1">
    <citation type="submission" date="2020-03" db="EMBL/GenBank/DDBJ databases">
        <authorList>
            <person name="He L."/>
        </authorList>
    </citation>
    <scope>NUCLEOTIDE SEQUENCE</scope>
    <source>
        <strain evidence="2">CkLH20</strain>
    </source>
</reference>
<protein>
    <submittedName>
        <fullName evidence="2">Uncharacterized protein</fullName>
    </submittedName>
</protein>
<evidence type="ECO:0000313" key="3">
    <source>
        <dbReference type="Proteomes" id="UP000781932"/>
    </source>
</evidence>
<gene>
    <name evidence="2" type="ORF">CkaCkLH20_00046</name>
</gene>
<organism evidence="2 3">
    <name type="scientific">Colletotrichum karsti</name>
    <dbReference type="NCBI Taxonomy" id="1095194"/>
    <lineage>
        <taxon>Eukaryota</taxon>
        <taxon>Fungi</taxon>
        <taxon>Dikarya</taxon>
        <taxon>Ascomycota</taxon>
        <taxon>Pezizomycotina</taxon>
        <taxon>Sordariomycetes</taxon>
        <taxon>Hypocreomycetidae</taxon>
        <taxon>Glomerellales</taxon>
        <taxon>Glomerellaceae</taxon>
        <taxon>Colletotrichum</taxon>
        <taxon>Colletotrichum boninense species complex</taxon>
    </lineage>
</organism>
<evidence type="ECO:0000313" key="2">
    <source>
        <dbReference type="EMBL" id="KAF9882010.1"/>
    </source>
</evidence>
<dbReference type="EMBL" id="JAATWM020000001">
    <property type="protein sequence ID" value="KAF9882010.1"/>
    <property type="molecule type" value="Genomic_DNA"/>
</dbReference>
<evidence type="ECO:0000256" key="1">
    <source>
        <dbReference type="SAM" id="MobiDB-lite"/>
    </source>
</evidence>
<comment type="caution">
    <text evidence="2">The sequence shown here is derived from an EMBL/GenBank/DDBJ whole genome shotgun (WGS) entry which is preliminary data.</text>
</comment>
<proteinExistence type="predicted"/>